<dbReference type="Proteomes" id="UP000278627">
    <property type="component" value="Unassembled WGS sequence"/>
</dbReference>
<evidence type="ECO:0000313" key="1">
    <source>
        <dbReference type="EMBL" id="VDN87635.1"/>
    </source>
</evidence>
<gene>
    <name evidence="1" type="ORF">BPAG_LOCUS6449</name>
</gene>
<protein>
    <submittedName>
        <fullName evidence="1 3">Uncharacterized protein</fullName>
    </submittedName>
</protein>
<dbReference type="EMBL" id="UZAD01005939">
    <property type="protein sequence ID" value="VDN87635.1"/>
    <property type="molecule type" value="Genomic_DNA"/>
</dbReference>
<name>A0A0N4TE47_BRUPA</name>
<evidence type="ECO:0000313" key="2">
    <source>
        <dbReference type="Proteomes" id="UP000278627"/>
    </source>
</evidence>
<keyword evidence="2" id="KW-1185">Reference proteome</keyword>
<reference evidence="3" key="1">
    <citation type="submission" date="2017-02" db="UniProtKB">
        <authorList>
            <consortium name="WormBaseParasite"/>
        </authorList>
    </citation>
    <scope>IDENTIFICATION</scope>
</reference>
<evidence type="ECO:0000313" key="3">
    <source>
        <dbReference type="WBParaSite" id="BPAG_0000648501-mRNA-1"/>
    </source>
</evidence>
<proteinExistence type="predicted"/>
<accession>A0A0N4TE47</accession>
<dbReference type="WBParaSite" id="BPAG_0000648501-mRNA-1">
    <property type="protein sequence ID" value="BPAG_0000648501-mRNA-1"/>
    <property type="gene ID" value="BPAG_0000648501"/>
</dbReference>
<organism evidence="3">
    <name type="scientific">Brugia pahangi</name>
    <name type="common">Filarial nematode worm</name>
    <dbReference type="NCBI Taxonomy" id="6280"/>
    <lineage>
        <taxon>Eukaryota</taxon>
        <taxon>Metazoa</taxon>
        <taxon>Ecdysozoa</taxon>
        <taxon>Nematoda</taxon>
        <taxon>Chromadorea</taxon>
        <taxon>Rhabditida</taxon>
        <taxon>Spirurina</taxon>
        <taxon>Spiruromorpha</taxon>
        <taxon>Filarioidea</taxon>
        <taxon>Onchocercidae</taxon>
        <taxon>Brugia</taxon>
    </lineage>
</organism>
<sequence length="49" mass="6163">MILIRVVRNTLHAIWLLLITSQLTNYYRNDYVLEFRKMTYRFKVMKIKR</sequence>
<dbReference type="AlphaFoldDB" id="A0A0N4TE47"/>
<reference evidence="1 2" key="2">
    <citation type="submission" date="2018-11" db="EMBL/GenBank/DDBJ databases">
        <authorList>
            <consortium name="Pathogen Informatics"/>
        </authorList>
    </citation>
    <scope>NUCLEOTIDE SEQUENCE [LARGE SCALE GENOMIC DNA]</scope>
</reference>